<evidence type="ECO:0000256" key="2">
    <source>
        <dbReference type="SAM" id="Phobius"/>
    </source>
</evidence>
<gene>
    <name evidence="4" type="ORF">D9619_004714</name>
</gene>
<dbReference type="OrthoDB" id="2756178at2759"/>
<name>A0A8H5F8N6_9AGAR</name>
<dbReference type="Pfam" id="PF20153">
    <property type="entry name" value="DUF6535"/>
    <property type="match status" value="1"/>
</dbReference>
<dbReference type="Proteomes" id="UP000567179">
    <property type="component" value="Unassembled WGS sequence"/>
</dbReference>
<keyword evidence="5" id="KW-1185">Reference proteome</keyword>
<evidence type="ECO:0000313" key="5">
    <source>
        <dbReference type="Proteomes" id="UP000567179"/>
    </source>
</evidence>
<evidence type="ECO:0000313" key="4">
    <source>
        <dbReference type="EMBL" id="KAF5327806.1"/>
    </source>
</evidence>
<comment type="caution">
    <text evidence="4">The sequence shown here is derived from an EMBL/GenBank/DDBJ whole genome shotgun (WGS) entry which is preliminary data.</text>
</comment>
<keyword evidence="2" id="KW-0812">Transmembrane</keyword>
<feature type="region of interest" description="Disordered" evidence="1">
    <location>
        <begin position="1"/>
        <end position="42"/>
    </location>
</feature>
<feature type="transmembrane region" description="Helical" evidence="2">
    <location>
        <begin position="87"/>
        <end position="106"/>
    </location>
</feature>
<feature type="domain" description="DUF6535" evidence="3">
    <location>
        <begin position="66"/>
        <end position="240"/>
    </location>
</feature>
<dbReference type="AlphaFoldDB" id="A0A8H5F8N6"/>
<dbReference type="InterPro" id="IPR045338">
    <property type="entry name" value="DUF6535"/>
</dbReference>
<reference evidence="4 5" key="1">
    <citation type="journal article" date="2020" name="ISME J.">
        <title>Uncovering the hidden diversity of litter-decomposition mechanisms in mushroom-forming fungi.</title>
        <authorList>
            <person name="Floudas D."/>
            <person name="Bentzer J."/>
            <person name="Ahren D."/>
            <person name="Johansson T."/>
            <person name="Persson P."/>
            <person name="Tunlid A."/>
        </authorList>
    </citation>
    <scope>NUCLEOTIDE SEQUENCE [LARGE SCALE GENOMIC DNA]</scope>
    <source>
        <strain evidence="4 5">CBS 101986</strain>
    </source>
</reference>
<evidence type="ECO:0000259" key="3">
    <source>
        <dbReference type="Pfam" id="PF20153"/>
    </source>
</evidence>
<feature type="transmembrane region" description="Helical" evidence="2">
    <location>
        <begin position="216"/>
        <end position="242"/>
    </location>
</feature>
<keyword evidence="2" id="KW-0472">Membrane</keyword>
<organism evidence="4 5">
    <name type="scientific">Psilocybe cf. subviscida</name>
    <dbReference type="NCBI Taxonomy" id="2480587"/>
    <lineage>
        <taxon>Eukaryota</taxon>
        <taxon>Fungi</taxon>
        <taxon>Dikarya</taxon>
        <taxon>Basidiomycota</taxon>
        <taxon>Agaricomycotina</taxon>
        <taxon>Agaricomycetes</taxon>
        <taxon>Agaricomycetidae</taxon>
        <taxon>Agaricales</taxon>
        <taxon>Agaricineae</taxon>
        <taxon>Strophariaceae</taxon>
        <taxon>Psilocybe</taxon>
    </lineage>
</organism>
<dbReference type="EMBL" id="JAACJJ010000014">
    <property type="protein sequence ID" value="KAF5327806.1"/>
    <property type="molecule type" value="Genomic_DNA"/>
</dbReference>
<evidence type="ECO:0000256" key="1">
    <source>
        <dbReference type="SAM" id="MobiDB-lite"/>
    </source>
</evidence>
<sequence>MSSGITNAAASSSTSVPEINAPLRNEASPKPEGSSGSSRECPIPELFDPFKNGIPKRDGDPYDYFLKPMLEKDTIQCDAWKDEVQNILIFAGLFSAVVTAFIIESYQRLQPDPNDTIVGLLVHIAERLDSMPTNKTSPASSTISSTTFSPSRSDININVFWFTSLVLSLTVALIGIITLQWLREHQRYDNNLSPKETFAILNLRTQSLKRWYVPQIFAGLPLLLQGALILFFAGIIEFLFALRLEVAVPDPFRLAVNEEIPLPCPYKSPQSIISRRIGTVSPAIFRSCASIIAGMYGCLTAATLFVKQLMGHRAPIFRSNPNRFRAMVAEPPSKKIERLWQASGDWTSVDRLWLEMRTSYTVLLQTGQTREDGGLTQSN</sequence>
<feature type="compositionally biased region" description="Polar residues" evidence="1">
    <location>
        <begin position="1"/>
        <end position="17"/>
    </location>
</feature>
<accession>A0A8H5F8N6</accession>
<feature type="transmembrane region" description="Helical" evidence="2">
    <location>
        <begin position="159"/>
        <end position="182"/>
    </location>
</feature>
<feature type="transmembrane region" description="Helical" evidence="2">
    <location>
        <begin position="284"/>
        <end position="306"/>
    </location>
</feature>
<proteinExistence type="predicted"/>
<protein>
    <recommendedName>
        <fullName evidence="3">DUF6535 domain-containing protein</fullName>
    </recommendedName>
</protein>
<keyword evidence="2" id="KW-1133">Transmembrane helix</keyword>